<dbReference type="GO" id="GO:0051537">
    <property type="term" value="F:2 iron, 2 sulfur cluster binding"/>
    <property type="evidence" value="ECO:0007669"/>
    <property type="project" value="UniProtKB-KW"/>
</dbReference>
<evidence type="ECO:0000256" key="5">
    <source>
        <dbReference type="ARBA" id="ARBA00023014"/>
    </source>
</evidence>
<feature type="binding site" evidence="7">
    <location>
        <position position="90"/>
    </location>
    <ligand>
        <name>[2Fe-2S] cluster</name>
        <dbReference type="ChEBI" id="CHEBI:190135"/>
    </ligand>
</feature>
<reference evidence="8 9" key="1">
    <citation type="submission" date="2016-10" db="EMBL/GenBank/DDBJ databases">
        <authorList>
            <person name="de Groot N.N."/>
        </authorList>
    </citation>
    <scope>NUCLEOTIDE SEQUENCE [LARGE SCALE GENOMIC DNA]</scope>
    <source>
        <strain evidence="8 9">DSM 5522</strain>
    </source>
</reference>
<evidence type="ECO:0000256" key="2">
    <source>
        <dbReference type="ARBA" id="ARBA00022714"/>
    </source>
</evidence>
<dbReference type="Gene3D" id="3.40.30.10">
    <property type="entry name" value="Glutaredoxin"/>
    <property type="match status" value="1"/>
</dbReference>
<dbReference type="SUPFAM" id="SSF52833">
    <property type="entry name" value="Thioredoxin-like"/>
    <property type="match status" value="1"/>
</dbReference>
<dbReference type="PANTHER" id="PTHR43342:SF2">
    <property type="entry name" value="POTENTIAL NAD-REDUCING HYDROGENASE SUBUNIT"/>
    <property type="match status" value="1"/>
</dbReference>
<feature type="binding site" evidence="7">
    <location>
        <position position="135"/>
    </location>
    <ligand>
        <name>[2Fe-2S] cluster</name>
        <dbReference type="ChEBI" id="CHEBI:190135"/>
    </ligand>
</feature>
<dbReference type="Pfam" id="PF01257">
    <property type="entry name" value="2Fe-2S_thioredx"/>
    <property type="match status" value="1"/>
</dbReference>
<feature type="binding site" evidence="7">
    <location>
        <position position="131"/>
    </location>
    <ligand>
        <name>[2Fe-2S] cluster</name>
        <dbReference type="ChEBI" id="CHEBI:190135"/>
    </ligand>
</feature>
<evidence type="ECO:0000256" key="7">
    <source>
        <dbReference type="PIRSR" id="PIRSR000216-1"/>
    </source>
</evidence>
<protein>
    <submittedName>
        <fullName evidence="8">NAD(P)-dependent iron-only hydrogenase diaphorase component iron-sulfur protein</fullName>
    </submittedName>
</protein>
<evidence type="ECO:0000256" key="6">
    <source>
        <dbReference type="ARBA" id="ARBA00034078"/>
    </source>
</evidence>
<dbReference type="Gene3D" id="1.10.10.1590">
    <property type="entry name" value="NADH-quinone oxidoreductase subunit E"/>
    <property type="match status" value="1"/>
</dbReference>
<dbReference type="PANTHER" id="PTHR43342">
    <property type="entry name" value="NADH-QUINONE OXIDOREDUCTASE, E SUBUNIT"/>
    <property type="match status" value="1"/>
</dbReference>
<dbReference type="STRING" id="1120918.SAMN05216249_11353"/>
<name>A0A1I0Z6L0_9FIRM</name>
<evidence type="ECO:0000313" key="8">
    <source>
        <dbReference type="EMBL" id="SFB21181.1"/>
    </source>
</evidence>
<keyword evidence="4 7" id="KW-0408">Iron</keyword>
<accession>A0A1I0Z6L0</accession>
<comment type="similarity">
    <text evidence="1">Belongs to the complex I 24 kDa subunit family.</text>
</comment>
<organism evidence="8 9">
    <name type="scientific">Acetitomaculum ruminis DSM 5522</name>
    <dbReference type="NCBI Taxonomy" id="1120918"/>
    <lineage>
        <taxon>Bacteria</taxon>
        <taxon>Bacillati</taxon>
        <taxon>Bacillota</taxon>
        <taxon>Clostridia</taxon>
        <taxon>Lachnospirales</taxon>
        <taxon>Lachnospiraceae</taxon>
        <taxon>Acetitomaculum</taxon>
    </lineage>
</organism>
<dbReference type="InterPro" id="IPR002023">
    <property type="entry name" value="NuoE-like"/>
</dbReference>
<keyword evidence="2 7" id="KW-0001">2Fe-2S</keyword>
<evidence type="ECO:0000256" key="3">
    <source>
        <dbReference type="ARBA" id="ARBA00022723"/>
    </source>
</evidence>
<gene>
    <name evidence="8" type="ORF">SAMN05216249_11353</name>
</gene>
<dbReference type="GO" id="GO:0016491">
    <property type="term" value="F:oxidoreductase activity"/>
    <property type="evidence" value="ECO:0007669"/>
    <property type="project" value="InterPro"/>
</dbReference>
<dbReference type="GO" id="GO:0046872">
    <property type="term" value="F:metal ion binding"/>
    <property type="evidence" value="ECO:0007669"/>
    <property type="project" value="UniProtKB-KW"/>
</dbReference>
<comment type="cofactor">
    <cofactor evidence="6">
        <name>[2Fe-2S] cluster</name>
        <dbReference type="ChEBI" id="CHEBI:190135"/>
    </cofactor>
</comment>
<keyword evidence="5 7" id="KW-0411">Iron-sulfur</keyword>
<keyword evidence="3 7" id="KW-0479">Metal-binding</keyword>
<dbReference type="OrthoDB" id="9807941at2"/>
<dbReference type="RefSeq" id="WP_092873038.1">
    <property type="nucleotide sequence ID" value="NZ_FOJY01000013.1"/>
</dbReference>
<dbReference type="CDD" id="cd03064">
    <property type="entry name" value="TRX_Fd_NuoE"/>
    <property type="match status" value="1"/>
</dbReference>
<evidence type="ECO:0000256" key="4">
    <source>
        <dbReference type="ARBA" id="ARBA00023004"/>
    </source>
</evidence>
<dbReference type="EMBL" id="FOJY01000013">
    <property type="protein sequence ID" value="SFB21181.1"/>
    <property type="molecule type" value="Genomic_DNA"/>
</dbReference>
<dbReference type="InterPro" id="IPR042128">
    <property type="entry name" value="NuoE_dom"/>
</dbReference>
<dbReference type="InterPro" id="IPR041921">
    <property type="entry name" value="NuoE_N"/>
</dbReference>
<dbReference type="AlphaFoldDB" id="A0A1I0Z6L0"/>
<evidence type="ECO:0000256" key="1">
    <source>
        <dbReference type="ARBA" id="ARBA00010643"/>
    </source>
</evidence>
<dbReference type="Proteomes" id="UP000198838">
    <property type="component" value="Unassembled WGS sequence"/>
</dbReference>
<feature type="binding site" evidence="7">
    <location>
        <position position="95"/>
    </location>
    <ligand>
        <name>[2Fe-2S] cluster</name>
        <dbReference type="ChEBI" id="CHEBI:190135"/>
    </ligand>
</feature>
<evidence type="ECO:0000313" key="9">
    <source>
        <dbReference type="Proteomes" id="UP000198838"/>
    </source>
</evidence>
<comment type="cofactor">
    <cofactor evidence="7">
        <name>[2Fe-2S] cluster</name>
        <dbReference type="ChEBI" id="CHEBI:190135"/>
    </cofactor>
    <text evidence="7">Binds 1 [2Fe-2S] cluster.</text>
</comment>
<dbReference type="InterPro" id="IPR036249">
    <property type="entry name" value="Thioredoxin-like_sf"/>
</dbReference>
<proteinExistence type="inferred from homology"/>
<keyword evidence="9" id="KW-1185">Reference proteome</keyword>
<dbReference type="PIRSF" id="PIRSF000216">
    <property type="entry name" value="NADH_DH_24kDa"/>
    <property type="match status" value="1"/>
</dbReference>
<sequence length="165" mass="18231">MAIKKSAVPFKGTKEQEAKLHEVIAGLKEEQGCLMPIMQQAQDIYGYLPIEVQKIIADDLEIPIEKIYGVATFYAQFRLQPTGEYRISVCLGTACYVKGSGPILDKLKQLLQIDIDECTPDGKFSLEACRCIGACGLAPVLTVNEEVYGRLTLEDIPGIIEKYSN</sequence>
<dbReference type="InterPro" id="IPR028431">
    <property type="entry name" value="NADP_DH_HndA-like"/>
</dbReference>